<dbReference type="InterPro" id="IPR019956">
    <property type="entry name" value="Ubiquitin_dom"/>
</dbReference>
<dbReference type="Gene3D" id="3.10.20.90">
    <property type="entry name" value="Phosphatidylinositol 3-kinase Catalytic Subunit, Chain A, domain 1"/>
    <property type="match status" value="1"/>
</dbReference>
<sequence length="249" mass="28670">MAEILAERIYDNVIQFKTIQSENIYGRYDPKTTSVGRIVQTLFDNYRCHAGYDSYRSENYTSIYCEDLKRYLCVTDEKTRMCDLIFSKYATMKLNISLEYAYGNEVHPDDDGDDEALAKSLCDSDGLDIYVRTLTGKTVHLSQVPSTVNFFQLKRLIRRSEGIPPTMQRLIFEGTQLMDDKTIGDYNIKTNATLHLILRLRGGMYHETSGRNGNFQPLKKCLFDIESDILPTEDTHTDKQKKTNYANGD</sequence>
<gene>
    <name evidence="2" type="ORF">Harvfovirus2_2</name>
</gene>
<evidence type="ECO:0000259" key="1">
    <source>
        <dbReference type="PROSITE" id="PS50053"/>
    </source>
</evidence>
<dbReference type="InterPro" id="IPR000626">
    <property type="entry name" value="Ubiquitin-like_dom"/>
</dbReference>
<dbReference type="PANTHER" id="PTHR10666">
    <property type="entry name" value="UBIQUITIN"/>
    <property type="match status" value="1"/>
</dbReference>
<dbReference type="PROSITE" id="PS50053">
    <property type="entry name" value="UBIQUITIN_2"/>
    <property type="match status" value="1"/>
</dbReference>
<evidence type="ECO:0000313" key="2">
    <source>
        <dbReference type="EMBL" id="AYV80472.1"/>
    </source>
</evidence>
<organism evidence="2">
    <name type="scientific">Harvfovirus sp</name>
    <dbReference type="NCBI Taxonomy" id="2487768"/>
    <lineage>
        <taxon>Viruses</taxon>
        <taxon>Varidnaviria</taxon>
        <taxon>Bamfordvirae</taxon>
        <taxon>Nucleocytoviricota</taxon>
        <taxon>Megaviricetes</taxon>
        <taxon>Imitervirales</taxon>
        <taxon>Mimiviridae</taxon>
        <taxon>Klosneuvirinae</taxon>
    </lineage>
</organism>
<dbReference type="InterPro" id="IPR029071">
    <property type="entry name" value="Ubiquitin-like_domsf"/>
</dbReference>
<feature type="domain" description="Ubiquitin-like" evidence="1">
    <location>
        <begin position="127"/>
        <end position="203"/>
    </location>
</feature>
<dbReference type="SMART" id="SM00213">
    <property type="entry name" value="UBQ"/>
    <property type="match status" value="1"/>
</dbReference>
<accession>A0A3G5A003</accession>
<protein>
    <submittedName>
        <fullName evidence="2">Ubiquitin family protein</fullName>
    </submittedName>
</protein>
<dbReference type="PRINTS" id="PR00348">
    <property type="entry name" value="UBIQUITIN"/>
</dbReference>
<dbReference type="InterPro" id="IPR050158">
    <property type="entry name" value="Ubiquitin_ubiquitin-like"/>
</dbReference>
<dbReference type="Pfam" id="PF00240">
    <property type="entry name" value="ubiquitin"/>
    <property type="match status" value="1"/>
</dbReference>
<name>A0A3G5A003_9VIRU</name>
<dbReference type="SUPFAM" id="SSF54236">
    <property type="entry name" value="Ubiquitin-like"/>
    <property type="match status" value="1"/>
</dbReference>
<reference evidence="2" key="1">
    <citation type="submission" date="2018-10" db="EMBL/GenBank/DDBJ databases">
        <title>Hidden diversity of soil giant viruses.</title>
        <authorList>
            <person name="Schulz F."/>
            <person name="Alteio L."/>
            <person name="Goudeau D."/>
            <person name="Ryan E.M."/>
            <person name="Malmstrom R.R."/>
            <person name="Blanchard J."/>
            <person name="Woyke T."/>
        </authorList>
    </citation>
    <scope>NUCLEOTIDE SEQUENCE</scope>
    <source>
        <strain evidence="2">HAV1</strain>
    </source>
</reference>
<dbReference type="EMBL" id="MK072244">
    <property type="protein sequence ID" value="AYV80472.1"/>
    <property type="molecule type" value="Genomic_DNA"/>
</dbReference>
<proteinExistence type="predicted"/>